<reference evidence="1 2" key="1">
    <citation type="submission" date="2024-06" db="EMBL/GenBank/DDBJ databases">
        <authorList>
            <person name="Chen R.Y."/>
        </authorList>
    </citation>
    <scope>NUCLEOTIDE SEQUENCE [LARGE SCALE GENOMIC DNA]</scope>
    <source>
        <strain evidence="1 2">D2</strain>
    </source>
</reference>
<keyword evidence="2" id="KW-1185">Reference proteome</keyword>
<sequence>MIEPKKAPRFLDRAPALRFEAASQIDILIHPLIVISHQLKV</sequence>
<comment type="caution">
    <text evidence="1">The sequence shown here is derived from an EMBL/GenBank/DDBJ whole genome shotgun (WGS) entry which is preliminary data.</text>
</comment>
<accession>A0ABV1RII3</accession>
<dbReference type="RefSeq" id="WP_350402220.1">
    <property type="nucleotide sequence ID" value="NZ_JBELOE010000228.1"/>
</dbReference>
<name>A0ABV1RII3_9ALTE</name>
<organism evidence="1 2">
    <name type="scientific">Catenovulum sediminis</name>
    <dbReference type="NCBI Taxonomy" id="1740262"/>
    <lineage>
        <taxon>Bacteria</taxon>
        <taxon>Pseudomonadati</taxon>
        <taxon>Pseudomonadota</taxon>
        <taxon>Gammaproteobacteria</taxon>
        <taxon>Alteromonadales</taxon>
        <taxon>Alteromonadaceae</taxon>
        <taxon>Catenovulum</taxon>
    </lineage>
</organism>
<dbReference type="EMBL" id="JBELOE010000228">
    <property type="protein sequence ID" value="MER2492752.1"/>
    <property type="molecule type" value="Genomic_DNA"/>
</dbReference>
<evidence type="ECO:0000313" key="2">
    <source>
        <dbReference type="Proteomes" id="UP001467690"/>
    </source>
</evidence>
<protein>
    <submittedName>
        <fullName evidence="1">Uncharacterized protein</fullName>
    </submittedName>
</protein>
<dbReference type="Proteomes" id="UP001467690">
    <property type="component" value="Unassembled WGS sequence"/>
</dbReference>
<gene>
    <name evidence="1" type="ORF">ABS311_12775</name>
</gene>
<evidence type="ECO:0000313" key="1">
    <source>
        <dbReference type="EMBL" id="MER2492752.1"/>
    </source>
</evidence>
<proteinExistence type="predicted"/>